<comment type="caution">
    <text evidence="2">The sequence shown here is derived from an EMBL/GenBank/DDBJ whole genome shotgun (WGS) entry which is preliminary data.</text>
</comment>
<dbReference type="GO" id="GO:0071972">
    <property type="term" value="F:peptidoglycan L,D-transpeptidase activity"/>
    <property type="evidence" value="ECO:0007669"/>
    <property type="project" value="TreeGrafter"/>
</dbReference>
<dbReference type="Proteomes" id="UP000231134">
    <property type="component" value="Unassembled WGS sequence"/>
</dbReference>
<name>A0A2M9A9N1_9BACT</name>
<feature type="domain" description="Penicillin-binding protein transpeptidase" evidence="1">
    <location>
        <begin position="113"/>
        <end position="395"/>
    </location>
</feature>
<organism evidence="2 3">
    <name type="scientific">Hallerella succinigenes</name>
    <dbReference type="NCBI Taxonomy" id="1896222"/>
    <lineage>
        <taxon>Bacteria</taxon>
        <taxon>Pseudomonadati</taxon>
        <taxon>Fibrobacterota</taxon>
        <taxon>Fibrobacteria</taxon>
        <taxon>Fibrobacterales</taxon>
        <taxon>Fibrobacteraceae</taxon>
        <taxon>Hallerella</taxon>
    </lineage>
</organism>
<sequence>MLAQKPLPPLIRRINRVILIVLAFLCVVQCIRCALRDKDEADSYKTDISENSEAVKDSLPQRILPDTLEPQHLEQNNFQAFNLDHVYAQKDTGLAHTLDTYLRRYHPRNALYLVVDAKTNEILAWGERKDSVIQSTPDYLSRATFPAASLAKTITVAAAFDSKRYSTNTEVPMIGSAHTLYKRQLKVPENYRGPTVPLHLAFAKSYNPPIALIGMNVGASRLKKAASKFGFNRNYPQGVPNRSNYNPPDTGYGLAEVACGFTQETTISPLQAAAMMRAVVTRKALEIPWEKNGAKGFAPTKPLHLGIEKFSDNAYLGLRTALHATATEGTSKKYMSSRFISRSIYDDVEIGGKTGSLDGSDPEGRYDWFMGFAQSRSNPDKAIVLVIMQSHGKIRTQASSMIASLIINYWGKRELK</sequence>
<dbReference type="Pfam" id="PF00905">
    <property type="entry name" value="Transpeptidase"/>
    <property type="match status" value="1"/>
</dbReference>
<keyword evidence="3" id="KW-1185">Reference proteome</keyword>
<dbReference type="InterPro" id="IPR001460">
    <property type="entry name" value="PCN-bd_Tpept"/>
</dbReference>
<dbReference type="OrthoDB" id="9811238at2"/>
<dbReference type="Gene3D" id="3.40.710.10">
    <property type="entry name" value="DD-peptidase/beta-lactamase superfamily"/>
    <property type="match status" value="1"/>
</dbReference>
<dbReference type="GO" id="GO:0071555">
    <property type="term" value="P:cell wall organization"/>
    <property type="evidence" value="ECO:0007669"/>
    <property type="project" value="TreeGrafter"/>
</dbReference>
<gene>
    <name evidence="2" type="ORF">BGX16_2445</name>
</gene>
<accession>A0A2M9A9N1</accession>
<evidence type="ECO:0000313" key="3">
    <source>
        <dbReference type="Proteomes" id="UP000231134"/>
    </source>
</evidence>
<dbReference type="GO" id="GO:0005886">
    <property type="term" value="C:plasma membrane"/>
    <property type="evidence" value="ECO:0007669"/>
    <property type="project" value="TreeGrafter"/>
</dbReference>
<dbReference type="InterPro" id="IPR012338">
    <property type="entry name" value="Beta-lactam/transpept-like"/>
</dbReference>
<dbReference type="PANTHER" id="PTHR30627:SF2">
    <property type="entry name" value="PEPTIDOGLYCAN D,D-TRANSPEPTIDASE MRDA"/>
    <property type="match status" value="1"/>
</dbReference>
<evidence type="ECO:0000259" key="1">
    <source>
        <dbReference type="Pfam" id="PF00905"/>
    </source>
</evidence>
<protein>
    <submittedName>
        <fullName evidence="2">Penicillin binding protein</fullName>
    </submittedName>
</protein>
<proteinExistence type="predicted"/>
<dbReference type="InterPro" id="IPR050515">
    <property type="entry name" value="Beta-lactam/transpept"/>
</dbReference>
<dbReference type="AlphaFoldDB" id="A0A2M9A9N1"/>
<dbReference type="GO" id="GO:0008658">
    <property type="term" value="F:penicillin binding"/>
    <property type="evidence" value="ECO:0007669"/>
    <property type="project" value="InterPro"/>
</dbReference>
<reference evidence="2 3" key="1">
    <citation type="submission" date="2017-11" db="EMBL/GenBank/DDBJ databases">
        <title>Animal gut microbial communities from fecal samples from Wisconsin, USA.</title>
        <authorList>
            <person name="Neumann A."/>
        </authorList>
    </citation>
    <scope>NUCLEOTIDE SEQUENCE [LARGE SCALE GENOMIC DNA]</scope>
    <source>
        <strain evidence="2 3">UWS3</strain>
    </source>
</reference>
<dbReference type="RefSeq" id="WP_100426277.1">
    <property type="nucleotide sequence ID" value="NZ_PGEX01000001.1"/>
</dbReference>
<dbReference type="SUPFAM" id="SSF56601">
    <property type="entry name" value="beta-lactamase/transpeptidase-like"/>
    <property type="match status" value="1"/>
</dbReference>
<dbReference type="EMBL" id="PGEX01000001">
    <property type="protein sequence ID" value="PJJ42419.1"/>
    <property type="molecule type" value="Genomic_DNA"/>
</dbReference>
<dbReference type="PANTHER" id="PTHR30627">
    <property type="entry name" value="PEPTIDOGLYCAN D,D-TRANSPEPTIDASE"/>
    <property type="match status" value="1"/>
</dbReference>
<evidence type="ECO:0000313" key="2">
    <source>
        <dbReference type="EMBL" id="PJJ42419.1"/>
    </source>
</evidence>